<dbReference type="GO" id="GO:0006270">
    <property type="term" value="P:DNA replication initiation"/>
    <property type="evidence" value="ECO:0007669"/>
    <property type="project" value="UniProtKB-UniRule"/>
</dbReference>
<dbReference type="FunFam" id="3.40.50.300:FF:000668">
    <property type="entry name" value="Chromosomal replication initiator protein DnaA"/>
    <property type="match status" value="1"/>
</dbReference>
<name>A0A1I5EGC2_9PROT</name>
<protein>
    <recommendedName>
        <fullName evidence="8 9">Chromosomal replication initiator protein DnaA</fullName>
    </recommendedName>
</protein>
<reference evidence="16" key="1">
    <citation type="submission" date="2016-10" db="EMBL/GenBank/DDBJ databases">
        <authorList>
            <person name="Varghese N."/>
        </authorList>
    </citation>
    <scope>NUCLEOTIDE SEQUENCE [LARGE SCALE GENOMIC DNA]</scope>
    <source>
        <strain evidence="16">Nsp8</strain>
    </source>
</reference>
<keyword evidence="4 8" id="KW-0547">Nucleotide-binding</keyword>
<dbReference type="Gene3D" id="3.30.300.180">
    <property type="match status" value="1"/>
</dbReference>
<evidence type="ECO:0000259" key="13">
    <source>
        <dbReference type="SMART" id="SM00382"/>
    </source>
</evidence>
<evidence type="ECO:0000256" key="8">
    <source>
        <dbReference type="HAMAP-Rule" id="MF_00377"/>
    </source>
</evidence>
<comment type="caution">
    <text evidence="8">Lacks conserved residue(s) required for the propagation of feature annotation.</text>
</comment>
<dbReference type="InterPro" id="IPR003593">
    <property type="entry name" value="AAA+_ATPase"/>
</dbReference>
<gene>
    <name evidence="8" type="primary">dnaA</name>
    <name evidence="15" type="ORF">SAMN05216386_2647</name>
</gene>
<dbReference type="PANTHER" id="PTHR30050">
    <property type="entry name" value="CHROMOSOMAL REPLICATION INITIATOR PROTEIN DNAA"/>
    <property type="match status" value="1"/>
</dbReference>
<evidence type="ECO:0000259" key="14">
    <source>
        <dbReference type="SMART" id="SM00760"/>
    </source>
</evidence>
<feature type="domain" description="Chromosomal replication initiator DnaA C-terminal" evidence="14">
    <location>
        <begin position="376"/>
        <end position="445"/>
    </location>
</feature>
<feature type="compositionally biased region" description="Basic and acidic residues" evidence="12">
    <location>
        <begin position="118"/>
        <end position="130"/>
    </location>
</feature>
<feature type="domain" description="AAA+ ATPase" evidence="13">
    <location>
        <begin position="165"/>
        <end position="295"/>
    </location>
</feature>
<keyword evidence="7 8" id="KW-0238">DNA-binding</keyword>
<evidence type="ECO:0000313" key="15">
    <source>
        <dbReference type="EMBL" id="SFO10430.1"/>
    </source>
</evidence>
<feature type="region of interest" description="Domain III, AAA+ region" evidence="8">
    <location>
        <begin position="132"/>
        <end position="348"/>
    </location>
</feature>
<dbReference type="PRINTS" id="PR00051">
    <property type="entry name" value="DNAA"/>
</dbReference>
<evidence type="ECO:0000256" key="5">
    <source>
        <dbReference type="ARBA" id="ARBA00022840"/>
    </source>
</evidence>
<dbReference type="InterPro" id="IPR038454">
    <property type="entry name" value="DnaA_N_sf"/>
</dbReference>
<dbReference type="FunFam" id="1.10.8.60:FF:000003">
    <property type="entry name" value="Chromosomal replication initiator protein DnaA"/>
    <property type="match status" value="1"/>
</dbReference>
<comment type="subcellular location">
    <subcellularLocation>
        <location evidence="8">Cytoplasm</location>
    </subcellularLocation>
</comment>
<dbReference type="Gene3D" id="3.40.50.300">
    <property type="entry name" value="P-loop containing nucleotide triphosphate hydrolases"/>
    <property type="match status" value="1"/>
</dbReference>
<dbReference type="InterPro" id="IPR024633">
    <property type="entry name" value="DnaA_N_dom"/>
</dbReference>
<evidence type="ECO:0000256" key="1">
    <source>
        <dbReference type="ARBA" id="ARBA00006583"/>
    </source>
</evidence>
<dbReference type="GO" id="GO:0003688">
    <property type="term" value="F:DNA replication origin binding"/>
    <property type="evidence" value="ECO:0007669"/>
    <property type="project" value="UniProtKB-UniRule"/>
</dbReference>
<comment type="function">
    <text evidence="8 10">Plays an essential role in the initiation and regulation of chromosomal replication. ATP-DnaA binds to the origin of replication (oriC) to initiate formation of the DNA replication initiation complex once per cell cycle. Binds the DnaA box (a 9 base pair repeat at the origin) and separates the double-stranded (ds)DNA. Forms a right-handed helical filament on oriC DNA; dsDNA binds to the exterior of the filament while single-stranded (ss)DNA is stabiized in the filament's interior. The ATP-DnaA-oriC complex binds and stabilizes one strand of the AT-rich DNA unwinding element (DUE), permitting loading of DNA polymerase. After initiation quickly degrades to an ADP-DnaA complex that is not apt for DNA replication. Binds acidic phospholipids.</text>
</comment>
<dbReference type="Gene3D" id="1.10.8.60">
    <property type="match status" value="1"/>
</dbReference>
<dbReference type="GO" id="GO:0006275">
    <property type="term" value="P:regulation of DNA replication"/>
    <property type="evidence" value="ECO:0007669"/>
    <property type="project" value="UniProtKB-UniRule"/>
</dbReference>
<comment type="subunit">
    <text evidence="8">Oligomerizes as a right-handed, spiral filament on DNA at oriC.</text>
</comment>
<dbReference type="GO" id="GO:0005524">
    <property type="term" value="F:ATP binding"/>
    <property type="evidence" value="ECO:0007669"/>
    <property type="project" value="UniProtKB-UniRule"/>
</dbReference>
<feature type="binding site" evidence="8">
    <location>
        <position position="178"/>
    </location>
    <ligand>
        <name>ATP</name>
        <dbReference type="ChEBI" id="CHEBI:30616"/>
    </ligand>
</feature>
<dbReference type="SUPFAM" id="SSF52540">
    <property type="entry name" value="P-loop containing nucleoside triphosphate hydrolases"/>
    <property type="match status" value="1"/>
</dbReference>
<feature type="binding site" evidence="8">
    <location>
        <position position="180"/>
    </location>
    <ligand>
        <name>ATP</name>
        <dbReference type="ChEBI" id="CHEBI:30616"/>
    </ligand>
</feature>
<evidence type="ECO:0000256" key="2">
    <source>
        <dbReference type="ARBA" id="ARBA00022490"/>
    </source>
</evidence>
<evidence type="ECO:0000256" key="11">
    <source>
        <dbReference type="RuleBase" id="RU004227"/>
    </source>
</evidence>
<comment type="similarity">
    <text evidence="1 8 11">Belongs to the DnaA family.</text>
</comment>
<feature type="region of interest" description="Domain IV, binds dsDNA" evidence="8">
    <location>
        <begin position="349"/>
        <end position="468"/>
    </location>
</feature>
<sequence>MDTFWLSCLERFEKELSAQQFNTWIKPLHLELSPKDHEPTLTLVAPNRFVMQWVKENFLSHIEQMAENHFSGTVCFQLTLADQVLLKTTPQTAEQAVVTSPPLPAAFDAPAVPASRSAGRDHREKREKNPSRLNPSFTFNTFVTGKANQLARAGAIQVAERPGVAYNPFFIYGGVGLGKTHLIQAIGNFVLEHNSSAKVRYIHSEQYVSDVVRAYQHKAFDDFKRYYHSLDLLLIDDIQFFGGKNRTQEEFFYAFNALIEAHKQVIITCDSYPKEISGMEERLISRFGWGLTVAVEPPELEMRVAILLKKALMENIVLDENVAFFIAKHIRSNVRELEGALKRVLAYSRFTGHSLSLDLAREALKDLLAVQNRQISIENIQKTVADYYKIKVAEMYSKKRSRIVARPRQMAMAISKELTPLSLPDIGEAFGGRDHTTVLHGYRKIAELRASDPTINRDFNALLHILRG</sequence>
<dbReference type="SMART" id="SM00382">
    <property type="entry name" value="AAA"/>
    <property type="match status" value="1"/>
</dbReference>
<evidence type="ECO:0000256" key="9">
    <source>
        <dbReference type="NCBIfam" id="TIGR00362"/>
    </source>
</evidence>
<evidence type="ECO:0000256" key="10">
    <source>
        <dbReference type="RuleBase" id="RU000577"/>
    </source>
</evidence>
<evidence type="ECO:0000256" key="7">
    <source>
        <dbReference type="ARBA" id="ARBA00023125"/>
    </source>
</evidence>
<dbReference type="NCBIfam" id="TIGR00362">
    <property type="entry name" value="DnaA"/>
    <property type="match status" value="1"/>
</dbReference>
<dbReference type="STRING" id="1266925.GCA_000619905_01652"/>
<proteinExistence type="inferred from homology"/>
<keyword evidence="5 8" id="KW-0067">ATP-binding</keyword>
<dbReference type="InterPro" id="IPR020591">
    <property type="entry name" value="Chromosome_initiator_DnaA-like"/>
</dbReference>
<dbReference type="AlphaFoldDB" id="A0A1I5EGC2"/>
<evidence type="ECO:0000256" key="12">
    <source>
        <dbReference type="SAM" id="MobiDB-lite"/>
    </source>
</evidence>
<dbReference type="PANTHER" id="PTHR30050:SF2">
    <property type="entry name" value="CHROMOSOMAL REPLICATION INITIATOR PROTEIN DNAA"/>
    <property type="match status" value="1"/>
</dbReference>
<dbReference type="GO" id="GO:0005737">
    <property type="term" value="C:cytoplasm"/>
    <property type="evidence" value="ECO:0007669"/>
    <property type="project" value="UniProtKB-SubCell"/>
</dbReference>
<dbReference type="SMART" id="SM00760">
    <property type="entry name" value="Bac_DnaA_C"/>
    <property type="match status" value="1"/>
</dbReference>
<dbReference type="InterPro" id="IPR013317">
    <property type="entry name" value="DnaA_dom"/>
</dbReference>
<organism evidence="15 16">
    <name type="scientific">Nitrosospira briensis</name>
    <dbReference type="NCBI Taxonomy" id="35799"/>
    <lineage>
        <taxon>Bacteria</taxon>
        <taxon>Pseudomonadati</taxon>
        <taxon>Pseudomonadota</taxon>
        <taxon>Betaproteobacteria</taxon>
        <taxon>Nitrosomonadales</taxon>
        <taxon>Nitrosomonadaceae</taxon>
        <taxon>Nitrosospira</taxon>
    </lineage>
</organism>
<keyword evidence="16" id="KW-1185">Reference proteome</keyword>
<dbReference type="GO" id="GO:0005886">
    <property type="term" value="C:plasma membrane"/>
    <property type="evidence" value="ECO:0007669"/>
    <property type="project" value="TreeGrafter"/>
</dbReference>
<keyword evidence="3 8" id="KW-0235">DNA replication</keyword>
<dbReference type="GO" id="GO:0008289">
    <property type="term" value="F:lipid binding"/>
    <property type="evidence" value="ECO:0007669"/>
    <property type="project" value="UniProtKB-KW"/>
</dbReference>
<dbReference type="HAMAP" id="MF_00377">
    <property type="entry name" value="DnaA_bact"/>
    <property type="match status" value="1"/>
</dbReference>
<feature type="region of interest" description="Disordered" evidence="12">
    <location>
        <begin position="107"/>
        <end position="132"/>
    </location>
</feature>
<dbReference type="EMBL" id="FOVJ01000007">
    <property type="protein sequence ID" value="SFO10430.1"/>
    <property type="molecule type" value="Genomic_DNA"/>
</dbReference>
<keyword evidence="6 8" id="KW-0446">Lipid-binding</keyword>
<dbReference type="InterPro" id="IPR027417">
    <property type="entry name" value="P-loop_NTPase"/>
</dbReference>
<dbReference type="RefSeq" id="WP_074798156.1">
    <property type="nucleotide sequence ID" value="NZ_FOVJ01000007.1"/>
</dbReference>
<dbReference type="SUPFAM" id="SSF48295">
    <property type="entry name" value="TrpR-like"/>
    <property type="match status" value="1"/>
</dbReference>
<evidence type="ECO:0000313" key="16">
    <source>
        <dbReference type="Proteomes" id="UP000183107"/>
    </source>
</evidence>
<dbReference type="InterPro" id="IPR001957">
    <property type="entry name" value="Chromosome_initiator_DnaA"/>
</dbReference>
<dbReference type="Gene3D" id="1.10.1750.10">
    <property type="match status" value="1"/>
</dbReference>
<feature type="binding site" evidence="8">
    <location>
        <position position="179"/>
    </location>
    <ligand>
        <name>ATP</name>
        <dbReference type="ChEBI" id="CHEBI:30616"/>
    </ligand>
</feature>
<feature type="binding site" evidence="8">
    <location>
        <position position="176"/>
    </location>
    <ligand>
        <name>ATP</name>
        <dbReference type="ChEBI" id="CHEBI:30616"/>
    </ligand>
</feature>
<evidence type="ECO:0000256" key="6">
    <source>
        <dbReference type="ARBA" id="ARBA00023121"/>
    </source>
</evidence>
<dbReference type="InterPro" id="IPR018312">
    <property type="entry name" value="Chromosome_initiator_DnaA_CS"/>
</dbReference>
<dbReference type="InterPro" id="IPR013159">
    <property type="entry name" value="DnaA_C"/>
</dbReference>
<dbReference type="PROSITE" id="PS01008">
    <property type="entry name" value="DNAA"/>
    <property type="match status" value="1"/>
</dbReference>
<dbReference type="Proteomes" id="UP000183107">
    <property type="component" value="Unassembled WGS sequence"/>
</dbReference>
<keyword evidence="2 8" id="KW-0963">Cytoplasm</keyword>
<dbReference type="InterPro" id="IPR010921">
    <property type="entry name" value="Trp_repressor/repl_initiator"/>
</dbReference>
<dbReference type="Pfam" id="PF00308">
    <property type="entry name" value="Bac_DnaA"/>
    <property type="match status" value="1"/>
</dbReference>
<evidence type="ECO:0000256" key="4">
    <source>
        <dbReference type="ARBA" id="ARBA00022741"/>
    </source>
</evidence>
<dbReference type="Pfam" id="PF08299">
    <property type="entry name" value="Bac_DnaA_C"/>
    <property type="match status" value="1"/>
</dbReference>
<accession>A0A1I5EGC2</accession>
<comment type="domain">
    <text evidence="8">Domain I is involved in oligomerization and binding regulators, domain II is flexibile and of varying length in different bacteria, domain III forms the AAA+ region, while domain IV binds dsDNA.</text>
</comment>
<dbReference type="CDD" id="cd06571">
    <property type="entry name" value="Bac_DnaA_C"/>
    <property type="match status" value="1"/>
</dbReference>
<feature type="region of interest" description="Domain I, interacts with DnaA modulators" evidence="8">
    <location>
        <begin position="1"/>
        <end position="88"/>
    </location>
</feature>
<dbReference type="CDD" id="cd00009">
    <property type="entry name" value="AAA"/>
    <property type="match status" value="1"/>
</dbReference>
<evidence type="ECO:0000256" key="3">
    <source>
        <dbReference type="ARBA" id="ARBA00022705"/>
    </source>
</evidence>
<dbReference type="Pfam" id="PF11638">
    <property type="entry name" value="DnaA_N"/>
    <property type="match status" value="1"/>
</dbReference>